<dbReference type="NCBIfam" id="TIGR00693">
    <property type="entry name" value="thiE"/>
    <property type="match status" value="1"/>
</dbReference>
<dbReference type="EMBL" id="UOFF01000312">
    <property type="protein sequence ID" value="VAW56973.1"/>
    <property type="molecule type" value="Genomic_DNA"/>
</dbReference>
<evidence type="ECO:0000256" key="2">
    <source>
        <dbReference type="ARBA" id="ARBA00005165"/>
    </source>
</evidence>
<dbReference type="InterPro" id="IPR036206">
    <property type="entry name" value="ThiamineP_synth_sf"/>
</dbReference>
<evidence type="ECO:0000256" key="1">
    <source>
        <dbReference type="ARBA" id="ARBA00001946"/>
    </source>
</evidence>
<evidence type="ECO:0000256" key="4">
    <source>
        <dbReference type="ARBA" id="ARBA00022679"/>
    </source>
</evidence>
<dbReference type="GO" id="GO:0046872">
    <property type="term" value="F:metal ion binding"/>
    <property type="evidence" value="ECO:0007669"/>
    <property type="project" value="UniProtKB-KW"/>
</dbReference>
<protein>
    <recommendedName>
        <fullName evidence="3">thiamine phosphate synthase</fullName>
        <ecNumber evidence="3">2.5.1.3</ecNumber>
    </recommendedName>
</protein>
<name>A0A3B0WXF1_9ZZZZ</name>
<gene>
    <name evidence="12" type="ORF">MNBD_GAMMA07-848</name>
</gene>
<accession>A0A3B0WXF1</accession>
<feature type="domain" description="Thiamine phosphate synthase/TenI" evidence="11">
    <location>
        <begin position="8"/>
        <end position="189"/>
    </location>
</feature>
<organism evidence="12">
    <name type="scientific">hydrothermal vent metagenome</name>
    <dbReference type="NCBI Taxonomy" id="652676"/>
    <lineage>
        <taxon>unclassified sequences</taxon>
        <taxon>metagenomes</taxon>
        <taxon>ecological metagenomes</taxon>
    </lineage>
</organism>
<evidence type="ECO:0000256" key="8">
    <source>
        <dbReference type="ARBA" id="ARBA00047334"/>
    </source>
</evidence>
<keyword evidence="7" id="KW-0784">Thiamine biosynthesis</keyword>
<dbReference type="GO" id="GO:0004789">
    <property type="term" value="F:thiamine-phosphate diphosphorylase activity"/>
    <property type="evidence" value="ECO:0007669"/>
    <property type="project" value="UniProtKB-EC"/>
</dbReference>
<dbReference type="CDD" id="cd00564">
    <property type="entry name" value="TMP_TenI"/>
    <property type="match status" value="1"/>
</dbReference>
<evidence type="ECO:0000256" key="3">
    <source>
        <dbReference type="ARBA" id="ARBA00012830"/>
    </source>
</evidence>
<dbReference type="GO" id="GO:0009228">
    <property type="term" value="P:thiamine biosynthetic process"/>
    <property type="evidence" value="ECO:0007669"/>
    <property type="project" value="UniProtKB-KW"/>
</dbReference>
<keyword evidence="5" id="KW-0479">Metal-binding</keyword>
<proteinExistence type="inferred from homology"/>
<keyword evidence="6" id="KW-0460">Magnesium</keyword>
<reference evidence="12" key="1">
    <citation type="submission" date="2018-06" db="EMBL/GenBank/DDBJ databases">
        <authorList>
            <person name="Zhirakovskaya E."/>
        </authorList>
    </citation>
    <scope>NUCLEOTIDE SEQUENCE</scope>
</reference>
<keyword evidence="4 12" id="KW-0808">Transferase</keyword>
<comment type="pathway">
    <text evidence="2">Cofactor biosynthesis; thiamine diphosphate biosynthesis; thiamine phosphate from 4-amino-2-methyl-5-diphosphomethylpyrimidine and 4-methyl-5-(2-phosphoethyl)-thiazole: step 1/1.</text>
</comment>
<comment type="cofactor">
    <cofactor evidence="1">
        <name>Mg(2+)</name>
        <dbReference type="ChEBI" id="CHEBI:18420"/>
    </cofactor>
</comment>
<comment type="catalytic activity">
    <reaction evidence="8">
        <text>4-methyl-5-(2-phosphooxyethyl)-thiazole + 4-amino-2-methyl-5-(diphosphooxymethyl)pyrimidine + H(+) = thiamine phosphate + diphosphate</text>
        <dbReference type="Rhea" id="RHEA:22328"/>
        <dbReference type="ChEBI" id="CHEBI:15378"/>
        <dbReference type="ChEBI" id="CHEBI:33019"/>
        <dbReference type="ChEBI" id="CHEBI:37575"/>
        <dbReference type="ChEBI" id="CHEBI:57841"/>
        <dbReference type="ChEBI" id="CHEBI:58296"/>
        <dbReference type="EC" id="2.5.1.3"/>
    </reaction>
</comment>
<evidence type="ECO:0000256" key="7">
    <source>
        <dbReference type="ARBA" id="ARBA00022977"/>
    </source>
</evidence>
<sequence length="218" mass="24166">MIKKLSGLYAITNETLMPENKFLTYALAAIESGITILQYRDKSTNQKKRIYQARELKKMCDAHNVILIINDDTHLAKQVNADGVHIGKSDSTLAETRNILGSNKIIGVSCYNQLHLAREAINSNASYIAFGRFFNSSTKPDAPLATIDLITSLKKESDMPICCIGGITTENCQPLINTGTNMLAVINDIFSHDDIDLIKQKCKQFSDMLHCPSNKPSK</sequence>
<comment type="catalytic activity">
    <reaction evidence="9">
        <text>2-(2-carboxy-4-methylthiazol-5-yl)ethyl phosphate + 4-amino-2-methyl-5-(diphosphooxymethyl)pyrimidine + 2 H(+) = thiamine phosphate + CO2 + diphosphate</text>
        <dbReference type="Rhea" id="RHEA:47848"/>
        <dbReference type="ChEBI" id="CHEBI:15378"/>
        <dbReference type="ChEBI" id="CHEBI:16526"/>
        <dbReference type="ChEBI" id="CHEBI:33019"/>
        <dbReference type="ChEBI" id="CHEBI:37575"/>
        <dbReference type="ChEBI" id="CHEBI:57841"/>
        <dbReference type="ChEBI" id="CHEBI:62890"/>
        <dbReference type="EC" id="2.5.1.3"/>
    </reaction>
</comment>
<dbReference type="InterPro" id="IPR013785">
    <property type="entry name" value="Aldolase_TIM"/>
</dbReference>
<evidence type="ECO:0000259" key="11">
    <source>
        <dbReference type="Pfam" id="PF02581"/>
    </source>
</evidence>
<evidence type="ECO:0000313" key="12">
    <source>
        <dbReference type="EMBL" id="VAW56973.1"/>
    </source>
</evidence>
<evidence type="ECO:0000256" key="6">
    <source>
        <dbReference type="ARBA" id="ARBA00022842"/>
    </source>
</evidence>
<dbReference type="Pfam" id="PF02581">
    <property type="entry name" value="TMP-TENI"/>
    <property type="match status" value="1"/>
</dbReference>
<evidence type="ECO:0000256" key="5">
    <source>
        <dbReference type="ARBA" id="ARBA00022723"/>
    </source>
</evidence>
<dbReference type="Gene3D" id="3.20.20.70">
    <property type="entry name" value="Aldolase class I"/>
    <property type="match status" value="1"/>
</dbReference>
<dbReference type="PANTHER" id="PTHR20857:SF15">
    <property type="entry name" value="THIAMINE-PHOSPHATE SYNTHASE"/>
    <property type="match status" value="1"/>
</dbReference>
<dbReference type="PANTHER" id="PTHR20857">
    <property type="entry name" value="THIAMINE-PHOSPHATE PYROPHOSPHORYLASE"/>
    <property type="match status" value="1"/>
</dbReference>
<dbReference type="HAMAP" id="MF_00097">
    <property type="entry name" value="TMP_synthase"/>
    <property type="match status" value="1"/>
</dbReference>
<evidence type="ECO:0000256" key="9">
    <source>
        <dbReference type="ARBA" id="ARBA00047851"/>
    </source>
</evidence>
<comment type="catalytic activity">
    <reaction evidence="10">
        <text>2-[(2R,5Z)-2-carboxy-4-methylthiazol-5(2H)-ylidene]ethyl phosphate + 4-amino-2-methyl-5-(diphosphooxymethyl)pyrimidine + 2 H(+) = thiamine phosphate + CO2 + diphosphate</text>
        <dbReference type="Rhea" id="RHEA:47844"/>
        <dbReference type="ChEBI" id="CHEBI:15378"/>
        <dbReference type="ChEBI" id="CHEBI:16526"/>
        <dbReference type="ChEBI" id="CHEBI:33019"/>
        <dbReference type="ChEBI" id="CHEBI:37575"/>
        <dbReference type="ChEBI" id="CHEBI:57841"/>
        <dbReference type="ChEBI" id="CHEBI:62899"/>
        <dbReference type="EC" id="2.5.1.3"/>
    </reaction>
</comment>
<dbReference type="EC" id="2.5.1.3" evidence="3"/>
<dbReference type="GO" id="GO:0005737">
    <property type="term" value="C:cytoplasm"/>
    <property type="evidence" value="ECO:0007669"/>
    <property type="project" value="TreeGrafter"/>
</dbReference>
<dbReference type="GO" id="GO:0009229">
    <property type="term" value="P:thiamine diphosphate biosynthetic process"/>
    <property type="evidence" value="ECO:0007669"/>
    <property type="project" value="UniProtKB-UniPathway"/>
</dbReference>
<dbReference type="AlphaFoldDB" id="A0A3B0WXF1"/>
<dbReference type="UniPathway" id="UPA00060">
    <property type="reaction ID" value="UER00141"/>
</dbReference>
<dbReference type="InterPro" id="IPR034291">
    <property type="entry name" value="TMP_synthase"/>
</dbReference>
<dbReference type="InterPro" id="IPR022998">
    <property type="entry name" value="ThiamineP_synth_TenI"/>
</dbReference>
<evidence type="ECO:0000256" key="10">
    <source>
        <dbReference type="ARBA" id="ARBA00047883"/>
    </source>
</evidence>
<dbReference type="SUPFAM" id="SSF51391">
    <property type="entry name" value="Thiamin phosphate synthase"/>
    <property type="match status" value="1"/>
</dbReference>